<organism evidence="2 3">
    <name type="scientific">Hymenobacter koreensis</name>
    <dbReference type="NCBI Taxonomy" id="1084523"/>
    <lineage>
        <taxon>Bacteria</taxon>
        <taxon>Pseudomonadati</taxon>
        <taxon>Bacteroidota</taxon>
        <taxon>Cytophagia</taxon>
        <taxon>Cytophagales</taxon>
        <taxon>Hymenobacteraceae</taxon>
        <taxon>Hymenobacter</taxon>
    </lineage>
</organism>
<evidence type="ECO:0000313" key="3">
    <source>
        <dbReference type="Proteomes" id="UP001500454"/>
    </source>
</evidence>
<keyword evidence="1" id="KW-0812">Transmembrane</keyword>
<accession>A0ABP8IZX8</accession>
<protein>
    <recommendedName>
        <fullName evidence="4">Glycosyltransferase RgtA/B/C/D-like domain-containing protein</fullName>
    </recommendedName>
</protein>
<keyword evidence="1" id="KW-1133">Transmembrane helix</keyword>
<feature type="transmembrane region" description="Helical" evidence="1">
    <location>
        <begin position="392"/>
        <end position="409"/>
    </location>
</feature>
<evidence type="ECO:0008006" key="4">
    <source>
        <dbReference type="Google" id="ProtNLM"/>
    </source>
</evidence>
<feature type="transmembrane region" description="Helical" evidence="1">
    <location>
        <begin position="368"/>
        <end position="385"/>
    </location>
</feature>
<feature type="transmembrane region" description="Helical" evidence="1">
    <location>
        <begin position="256"/>
        <end position="278"/>
    </location>
</feature>
<keyword evidence="3" id="KW-1185">Reference proteome</keyword>
<dbReference type="RefSeq" id="WP_345224276.1">
    <property type="nucleotide sequence ID" value="NZ_BAABHA010000006.1"/>
</dbReference>
<feature type="transmembrane region" description="Helical" evidence="1">
    <location>
        <begin position="155"/>
        <end position="172"/>
    </location>
</feature>
<name>A0ABP8IZX8_9BACT</name>
<evidence type="ECO:0000313" key="2">
    <source>
        <dbReference type="EMBL" id="GAA4382445.1"/>
    </source>
</evidence>
<sequence>MISPSRIAWWFCTTLLLVVAWWYYPQQQSGRTSPVLAWDASGYYLYLPAVFIHHDLRELNFRDQLINDYGPTPQFDQAFRHPGSGNFVMKYPAGLALQELPFFLTAHALAKPLDYPADGFSPPYQWAIKLGGLLASVLSLWLVRRALLPRFGEWPTALTLVFLVLGTNYLAYSGAGQAGMTHCWLFGWYAVLLLLTPAFYARPTWARALGIGAVVGIMVLTRPTEILAVLLPLLWGLKPTLAAVRERIGFWQQRWSLLLGAVMAGGVLVSIQLFYWHYASGDWIVYSYQDQGFSWLKPHLWDGIFSFRSGWLMYSPLLLTALVGFGPLRQQAPDAFWAMLVYTVLFIYVTFAWDEWTYGGALGQRAMIQSYAVLAWPMAGALKWLGARPRWALAYAPLAVLGCAYGYWLTQMAQPGGLLVAGDMNRTYLRRILFRYQVPPETKLLIDSNSEFTGTARNRRVIWQQDFEQPAPGLCGTPALQGACSLALNSQHPQSQEWVLPARPGQFKWLRAYAEARTDAQEWDMFRMTEYMVRFRRGNEVVKTRAARFQRVLEAGWPRELYFDMRPPTEEFDNICISFIHKGTTANVVFDNARLEAFDD</sequence>
<feature type="transmembrane region" description="Helical" evidence="1">
    <location>
        <begin position="178"/>
        <end position="197"/>
    </location>
</feature>
<gene>
    <name evidence="2" type="ORF">GCM10023186_22780</name>
</gene>
<feature type="transmembrane region" description="Helical" evidence="1">
    <location>
        <begin position="311"/>
        <end position="328"/>
    </location>
</feature>
<reference evidence="3" key="1">
    <citation type="journal article" date="2019" name="Int. J. Syst. Evol. Microbiol.">
        <title>The Global Catalogue of Microorganisms (GCM) 10K type strain sequencing project: providing services to taxonomists for standard genome sequencing and annotation.</title>
        <authorList>
            <consortium name="The Broad Institute Genomics Platform"/>
            <consortium name="The Broad Institute Genome Sequencing Center for Infectious Disease"/>
            <person name="Wu L."/>
            <person name="Ma J."/>
        </authorList>
    </citation>
    <scope>NUCLEOTIDE SEQUENCE [LARGE SCALE GENOMIC DNA]</scope>
    <source>
        <strain evidence="3">JCM 17924</strain>
    </source>
</reference>
<dbReference type="EMBL" id="BAABHA010000006">
    <property type="protein sequence ID" value="GAA4382445.1"/>
    <property type="molecule type" value="Genomic_DNA"/>
</dbReference>
<evidence type="ECO:0000256" key="1">
    <source>
        <dbReference type="SAM" id="Phobius"/>
    </source>
</evidence>
<dbReference type="Proteomes" id="UP001500454">
    <property type="component" value="Unassembled WGS sequence"/>
</dbReference>
<keyword evidence="1" id="KW-0472">Membrane</keyword>
<proteinExistence type="predicted"/>
<comment type="caution">
    <text evidence="2">The sequence shown here is derived from an EMBL/GenBank/DDBJ whole genome shotgun (WGS) entry which is preliminary data.</text>
</comment>
<feature type="transmembrane region" description="Helical" evidence="1">
    <location>
        <begin position="226"/>
        <end position="244"/>
    </location>
</feature>
<feature type="transmembrane region" description="Helical" evidence="1">
    <location>
        <begin position="7"/>
        <end position="24"/>
    </location>
</feature>
<feature type="transmembrane region" description="Helical" evidence="1">
    <location>
        <begin position="335"/>
        <end position="353"/>
    </location>
</feature>